<reference evidence="10 11" key="2">
    <citation type="submission" date="2019-01" db="EMBL/GenBank/DDBJ databases">
        <title>Tautonia sociabilis, a novel thermotolerant planctomycete of Isosphaeraceae family, isolated from a 4000 m deep subterranean habitat.</title>
        <authorList>
            <person name="Kovaleva O.L."/>
            <person name="Elcheninov A.G."/>
            <person name="Van Heerden E."/>
            <person name="Toshchakov S.V."/>
            <person name="Novikov A."/>
            <person name="Bonch-Osmolovskaya E.A."/>
            <person name="Kublanov I.V."/>
        </authorList>
    </citation>
    <scope>NUCLEOTIDE SEQUENCE [LARGE SCALE GENOMIC DNA]</scope>
    <source>
        <strain evidence="10 11">GM2012</strain>
    </source>
</reference>
<keyword evidence="1" id="KW-0808">Transferase</keyword>
<dbReference type="SUPFAM" id="SSF56112">
    <property type="entry name" value="Protein kinase-like (PK-like)"/>
    <property type="match status" value="1"/>
</dbReference>
<protein>
    <submittedName>
        <fullName evidence="10">Serine/threonine-protein kinase</fullName>
    </submittedName>
</protein>
<evidence type="ECO:0000256" key="7">
    <source>
        <dbReference type="SAM" id="MobiDB-lite"/>
    </source>
</evidence>
<dbReference type="SMART" id="SM00220">
    <property type="entry name" value="S_TKc"/>
    <property type="match status" value="1"/>
</dbReference>
<feature type="repeat" description="TPR" evidence="5">
    <location>
        <begin position="667"/>
        <end position="700"/>
    </location>
</feature>
<dbReference type="GO" id="GO:0004674">
    <property type="term" value="F:protein serine/threonine kinase activity"/>
    <property type="evidence" value="ECO:0007669"/>
    <property type="project" value="TreeGrafter"/>
</dbReference>
<dbReference type="PANTHER" id="PTHR43289:SF6">
    <property type="entry name" value="SERINE_THREONINE-PROTEIN KINASE NEKL-3"/>
    <property type="match status" value="1"/>
</dbReference>
<dbReference type="Pfam" id="PF00069">
    <property type="entry name" value="Pkinase"/>
    <property type="match status" value="1"/>
</dbReference>
<sequence length="1075" mass="118660">MRQIGDHELLGELGRGGMGIVYKARHRKLNRLVALKMLPAGLQADRTTAAMFCKEAEAMASLDHPNIVKIFEIGEVEGDPFISMEYIGGGSLARELSGNPQPPDRSARMVLTLARAVQAAHEAGIVHRDLKPANVLLVDPDTPRITDFGLAKLTRDASRLSLSGEIKGTPCYMAPEQARGLSREIGPRADVYALGAILYEMLTGRPPFKGSTIGETLRQVIEQEPVPPARLRPRLPRDLETICLKCLSKDQNRRYSRAEDLAEDLRRFLDREPILARRVGPGVRALKWMRRRPAYAALAVASTVALFSLLMVYASHVRYQHQQLRRKAEIQEAVLKGEAAWSDRRWEEAKSWYSAALAMMGPSPESRPLGEEVTARLIRVERLLAEKAEQSEQDRRSREALRQLEEFSELHDEALYRTFAFTEGRDAPDGSLEELIARALGLYGLTVESGGLAASELDALGPEERGRVRTQCYELLLILADRRFRVGHPPRGGPPDSPQAEEALRTLDAAQSLGLSTRSFHRRRAEYLEAIGDLDEARDERSRAESLEPTAAIDYFLLGIEGEVWERDPEGAIALLGQAIRLDPEHFWAHYGLAASFIKLRRWDAAEAHLNFCLSQRPGFAWLYLLRSVSHYGRGDLPAAEADLGEAATLIADGPPQGGKPDELTRYNLLLTRGTLRIDQGRYEEAKSDLQEAIRLRPEGYPAFVNLCSLLEKLGDLDGALRQIDRAIALEPGQPILYRRRSHLRRSGGDLDGALADLERTLRLLPPDASSVEVADDWLTVGRIQQERGDLSAALEAIDRALSLAPDRAEAHRLRAVLLVKLVGSEAEDSSGRYREAIESLDEVVRGGAADAEIFKVRGLLRSKLGDAEGAIADYTIALEMAPDARTLVARGWLFVETKAVRLAVGDFDRAAGLDPDEPEALVGRGFATLLSALEATSPPDEEKVPDSRRLVELAVRDAVADAEKALALGPAGPRLDYNAVRILALAVQALGEQYRAEGNPSLARMRQFVAARDAYTKRAALYLDRAIRSMPSDRRASFREMIEADPLLEPILGLPGSIRRPPAPSNPPPAPPRT</sequence>
<keyword evidence="8" id="KW-0472">Membrane</keyword>
<evidence type="ECO:0000256" key="1">
    <source>
        <dbReference type="ARBA" id="ARBA00022679"/>
    </source>
</evidence>
<keyword evidence="8" id="KW-0812">Transmembrane</keyword>
<keyword evidence="3 10" id="KW-0418">Kinase</keyword>
<dbReference type="PROSITE" id="PS00108">
    <property type="entry name" value="PROTEIN_KINASE_ST"/>
    <property type="match status" value="1"/>
</dbReference>
<dbReference type="InterPro" id="IPR019734">
    <property type="entry name" value="TPR_rpt"/>
</dbReference>
<feature type="repeat" description="TPR" evidence="5">
    <location>
        <begin position="701"/>
        <end position="734"/>
    </location>
</feature>
<evidence type="ECO:0000256" key="4">
    <source>
        <dbReference type="ARBA" id="ARBA00022840"/>
    </source>
</evidence>
<dbReference type="AlphaFoldDB" id="A0A432MRZ0"/>
<keyword evidence="5" id="KW-0802">TPR repeat</keyword>
<dbReference type="InterPro" id="IPR000719">
    <property type="entry name" value="Prot_kinase_dom"/>
</dbReference>
<evidence type="ECO:0000256" key="2">
    <source>
        <dbReference type="ARBA" id="ARBA00022741"/>
    </source>
</evidence>
<dbReference type="Pfam" id="PF13432">
    <property type="entry name" value="TPR_16"/>
    <property type="match status" value="2"/>
</dbReference>
<organism evidence="10 11">
    <name type="scientific">Tautonia sociabilis</name>
    <dbReference type="NCBI Taxonomy" id="2080755"/>
    <lineage>
        <taxon>Bacteria</taxon>
        <taxon>Pseudomonadati</taxon>
        <taxon>Planctomycetota</taxon>
        <taxon>Planctomycetia</taxon>
        <taxon>Isosphaerales</taxon>
        <taxon>Isosphaeraceae</taxon>
        <taxon>Tautonia</taxon>
    </lineage>
</organism>
<feature type="binding site" evidence="6">
    <location>
        <position position="36"/>
    </location>
    <ligand>
        <name>ATP</name>
        <dbReference type="ChEBI" id="CHEBI:30616"/>
    </ligand>
</feature>
<dbReference type="PROSITE" id="PS50005">
    <property type="entry name" value="TPR"/>
    <property type="match status" value="4"/>
</dbReference>
<dbReference type="InterPro" id="IPR011990">
    <property type="entry name" value="TPR-like_helical_dom_sf"/>
</dbReference>
<dbReference type="Gene3D" id="1.10.510.10">
    <property type="entry name" value="Transferase(Phosphotransferase) domain 1"/>
    <property type="match status" value="1"/>
</dbReference>
<evidence type="ECO:0000259" key="9">
    <source>
        <dbReference type="PROSITE" id="PS50011"/>
    </source>
</evidence>
<feature type="domain" description="Protein kinase" evidence="9">
    <location>
        <begin position="7"/>
        <end position="269"/>
    </location>
</feature>
<dbReference type="Pfam" id="PF14559">
    <property type="entry name" value="TPR_19"/>
    <property type="match status" value="2"/>
</dbReference>
<dbReference type="SMART" id="SM00028">
    <property type="entry name" value="TPR"/>
    <property type="match status" value="9"/>
</dbReference>
<proteinExistence type="predicted"/>
<feature type="repeat" description="TPR" evidence="5">
    <location>
        <begin position="775"/>
        <end position="808"/>
    </location>
</feature>
<feature type="transmembrane region" description="Helical" evidence="8">
    <location>
        <begin position="294"/>
        <end position="314"/>
    </location>
</feature>
<dbReference type="PROSITE" id="PS50011">
    <property type="entry name" value="PROTEIN_KINASE_DOM"/>
    <property type="match status" value="1"/>
</dbReference>
<dbReference type="CDD" id="cd14014">
    <property type="entry name" value="STKc_PknB_like"/>
    <property type="match status" value="1"/>
</dbReference>
<feature type="repeat" description="TPR" evidence="5">
    <location>
        <begin position="852"/>
        <end position="885"/>
    </location>
</feature>
<dbReference type="PROSITE" id="PS00107">
    <property type="entry name" value="PROTEIN_KINASE_ATP"/>
    <property type="match status" value="1"/>
</dbReference>
<accession>A0A432MRZ0</accession>
<gene>
    <name evidence="10" type="ORF">TsocGM_00745</name>
</gene>
<dbReference type="Proteomes" id="UP000280296">
    <property type="component" value="Unassembled WGS sequence"/>
</dbReference>
<dbReference type="Gene3D" id="1.25.40.10">
    <property type="entry name" value="Tetratricopeptide repeat domain"/>
    <property type="match status" value="3"/>
</dbReference>
<dbReference type="Gene3D" id="3.30.200.20">
    <property type="entry name" value="Phosphorylase Kinase, domain 1"/>
    <property type="match status" value="1"/>
</dbReference>
<dbReference type="RefSeq" id="WP_126723401.1">
    <property type="nucleotide sequence ID" value="NZ_RYZH01000001.1"/>
</dbReference>
<feature type="region of interest" description="Disordered" evidence="7">
    <location>
        <begin position="1054"/>
        <end position="1075"/>
    </location>
</feature>
<reference evidence="10 11" key="1">
    <citation type="submission" date="2018-12" db="EMBL/GenBank/DDBJ databases">
        <authorList>
            <person name="Toschakov S.V."/>
        </authorList>
    </citation>
    <scope>NUCLEOTIDE SEQUENCE [LARGE SCALE GENOMIC DNA]</scope>
    <source>
        <strain evidence="10 11">GM2012</strain>
    </source>
</reference>
<evidence type="ECO:0000313" key="11">
    <source>
        <dbReference type="Proteomes" id="UP000280296"/>
    </source>
</evidence>
<dbReference type="InterPro" id="IPR008271">
    <property type="entry name" value="Ser/Thr_kinase_AS"/>
</dbReference>
<name>A0A432MRZ0_9BACT</name>
<dbReference type="SUPFAM" id="SSF48452">
    <property type="entry name" value="TPR-like"/>
    <property type="match status" value="3"/>
</dbReference>
<feature type="compositionally biased region" description="Pro residues" evidence="7">
    <location>
        <begin position="1062"/>
        <end position="1075"/>
    </location>
</feature>
<dbReference type="InterPro" id="IPR017441">
    <property type="entry name" value="Protein_kinase_ATP_BS"/>
</dbReference>
<comment type="caution">
    <text evidence="10">The sequence shown here is derived from an EMBL/GenBank/DDBJ whole genome shotgun (WGS) entry which is preliminary data.</text>
</comment>
<keyword evidence="2 6" id="KW-0547">Nucleotide-binding</keyword>
<evidence type="ECO:0000256" key="3">
    <source>
        <dbReference type="ARBA" id="ARBA00022777"/>
    </source>
</evidence>
<evidence type="ECO:0000256" key="6">
    <source>
        <dbReference type="PROSITE-ProRule" id="PRU10141"/>
    </source>
</evidence>
<keyword evidence="4 6" id="KW-0067">ATP-binding</keyword>
<dbReference type="GO" id="GO:0005524">
    <property type="term" value="F:ATP binding"/>
    <property type="evidence" value="ECO:0007669"/>
    <property type="project" value="UniProtKB-UniRule"/>
</dbReference>
<evidence type="ECO:0000313" key="10">
    <source>
        <dbReference type="EMBL" id="RUL89726.1"/>
    </source>
</evidence>
<evidence type="ECO:0000256" key="5">
    <source>
        <dbReference type="PROSITE-ProRule" id="PRU00339"/>
    </source>
</evidence>
<dbReference type="PANTHER" id="PTHR43289">
    <property type="entry name" value="MITOGEN-ACTIVATED PROTEIN KINASE KINASE KINASE 20-RELATED"/>
    <property type="match status" value="1"/>
</dbReference>
<keyword evidence="8" id="KW-1133">Transmembrane helix</keyword>
<dbReference type="OrthoDB" id="6111975at2"/>
<evidence type="ECO:0000256" key="8">
    <source>
        <dbReference type="SAM" id="Phobius"/>
    </source>
</evidence>
<dbReference type="EMBL" id="RYZH01000001">
    <property type="protein sequence ID" value="RUL89726.1"/>
    <property type="molecule type" value="Genomic_DNA"/>
</dbReference>
<keyword evidence="11" id="KW-1185">Reference proteome</keyword>
<dbReference type="InterPro" id="IPR011009">
    <property type="entry name" value="Kinase-like_dom_sf"/>
</dbReference>